<sequence length="68" mass="7908">MRNRPLIPNHNGELGYYSCEGRSLFSSVYSSTHDMARVKPEAPIVNNSGEHIHPANRRRNKHIRMRNH</sequence>
<keyword evidence="3" id="KW-1185">Reference proteome</keyword>
<organism evidence="2 3">
    <name type="scientific">Protopolystoma xenopodis</name>
    <dbReference type="NCBI Taxonomy" id="117903"/>
    <lineage>
        <taxon>Eukaryota</taxon>
        <taxon>Metazoa</taxon>
        <taxon>Spiralia</taxon>
        <taxon>Lophotrochozoa</taxon>
        <taxon>Platyhelminthes</taxon>
        <taxon>Monogenea</taxon>
        <taxon>Polyopisthocotylea</taxon>
        <taxon>Polystomatidea</taxon>
        <taxon>Polystomatidae</taxon>
        <taxon>Protopolystoma</taxon>
    </lineage>
</organism>
<protein>
    <submittedName>
        <fullName evidence="2">Uncharacterized protein</fullName>
    </submittedName>
</protein>
<gene>
    <name evidence="2" type="ORF">PXEA_LOCUS17478</name>
</gene>
<dbReference type="Proteomes" id="UP000784294">
    <property type="component" value="Unassembled WGS sequence"/>
</dbReference>
<dbReference type="AlphaFoldDB" id="A0A448WZC6"/>
<accession>A0A448WZC6</accession>
<feature type="compositionally biased region" description="Basic residues" evidence="1">
    <location>
        <begin position="54"/>
        <end position="68"/>
    </location>
</feature>
<dbReference type="EMBL" id="CAAALY010065479">
    <property type="protein sequence ID" value="VEL24038.1"/>
    <property type="molecule type" value="Genomic_DNA"/>
</dbReference>
<name>A0A448WZC6_9PLAT</name>
<comment type="caution">
    <text evidence="2">The sequence shown here is derived from an EMBL/GenBank/DDBJ whole genome shotgun (WGS) entry which is preliminary data.</text>
</comment>
<feature type="region of interest" description="Disordered" evidence="1">
    <location>
        <begin position="42"/>
        <end position="68"/>
    </location>
</feature>
<evidence type="ECO:0000313" key="2">
    <source>
        <dbReference type="EMBL" id="VEL24038.1"/>
    </source>
</evidence>
<evidence type="ECO:0000313" key="3">
    <source>
        <dbReference type="Proteomes" id="UP000784294"/>
    </source>
</evidence>
<proteinExistence type="predicted"/>
<evidence type="ECO:0000256" key="1">
    <source>
        <dbReference type="SAM" id="MobiDB-lite"/>
    </source>
</evidence>
<reference evidence="2" key="1">
    <citation type="submission" date="2018-11" db="EMBL/GenBank/DDBJ databases">
        <authorList>
            <consortium name="Pathogen Informatics"/>
        </authorList>
    </citation>
    <scope>NUCLEOTIDE SEQUENCE</scope>
</reference>